<dbReference type="CDD" id="cd00293">
    <property type="entry name" value="USP-like"/>
    <property type="match status" value="2"/>
</dbReference>
<accession>A0A8G1A4J6</accession>
<dbReference type="InterPro" id="IPR006016">
    <property type="entry name" value="UspA"/>
</dbReference>
<dbReference type="InterPro" id="IPR016181">
    <property type="entry name" value="Acyl_CoA_acyltransferase"/>
</dbReference>
<dbReference type="AlphaFoldDB" id="A0A8G1A4J6"/>
<dbReference type="PRINTS" id="PR01438">
    <property type="entry name" value="UNVRSLSTRESS"/>
</dbReference>
<feature type="domain" description="N-acetyltransferase" evidence="2">
    <location>
        <begin position="297"/>
        <end position="432"/>
    </location>
</feature>
<dbReference type="EMBL" id="CP037968">
    <property type="protein sequence ID" value="QYZ80313.1"/>
    <property type="molecule type" value="Genomic_DNA"/>
</dbReference>
<dbReference type="InterPro" id="IPR014729">
    <property type="entry name" value="Rossmann-like_a/b/a_fold"/>
</dbReference>
<reference evidence="3" key="2">
    <citation type="submission" date="2019-03" db="EMBL/GenBank/DDBJ databases">
        <authorList>
            <person name="Chen S.-C."/>
            <person name="Wu S.-Y."/>
            <person name="Lai M.-C."/>
        </authorList>
    </citation>
    <scope>NUCLEOTIDE SEQUENCE</scope>
    <source>
        <strain evidence="3">ML15</strain>
    </source>
</reference>
<dbReference type="PROSITE" id="PS51186">
    <property type="entry name" value="GNAT"/>
    <property type="match status" value="1"/>
</dbReference>
<dbReference type="SUPFAM" id="SSF52402">
    <property type="entry name" value="Adenine nucleotide alpha hydrolases-like"/>
    <property type="match status" value="2"/>
</dbReference>
<protein>
    <submittedName>
        <fullName evidence="3">GNAT family N-acetyltransferase</fullName>
    </submittedName>
</protein>
<dbReference type="InterPro" id="IPR000182">
    <property type="entry name" value="GNAT_dom"/>
</dbReference>
<gene>
    <name evidence="3" type="ORF">E2N92_13180</name>
</gene>
<reference evidence="3" key="1">
    <citation type="journal article" date="2005" name="Int. J. Syst. Evol. Microbiol.">
        <title>Methanofollis formosanus sp. nov., isolated from a fish pond.</title>
        <authorList>
            <person name="Wu S.Y."/>
            <person name="Chen S.C."/>
            <person name="Lai M.C."/>
        </authorList>
    </citation>
    <scope>NUCLEOTIDE SEQUENCE</scope>
    <source>
        <strain evidence="3">ML15</strain>
    </source>
</reference>
<dbReference type="InterPro" id="IPR006015">
    <property type="entry name" value="Universal_stress_UspA"/>
</dbReference>
<evidence type="ECO:0000313" key="3">
    <source>
        <dbReference type="EMBL" id="QYZ80313.1"/>
    </source>
</evidence>
<evidence type="ECO:0000256" key="1">
    <source>
        <dbReference type="ARBA" id="ARBA00008791"/>
    </source>
</evidence>
<name>A0A8G1A4J6_9EURY</name>
<dbReference type="Gene3D" id="3.40.630.30">
    <property type="match status" value="1"/>
</dbReference>
<evidence type="ECO:0000259" key="2">
    <source>
        <dbReference type="PROSITE" id="PS51186"/>
    </source>
</evidence>
<dbReference type="Proteomes" id="UP000826709">
    <property type="component" value="Chromosome"/>
</dbReference>
<proteinExistence type="inferred from homology"/>
<dbReference type="Pfam" id="PF00582">
    <property type="entry name" value="Usp"/>
    <property type="match status" value="2"/>
</dbReference>
<dbReference type="PANTHER" id="PTHR46268">
    <property type="entry name" value="STRESS RESPONSE PROTEIN NHAX"/>
    <property type="match status" value="1"/>
</dbReference>
<dbReference type="Gene3D" id="3.40.50.620">
    <property type="entry name" value="HUPs"/>
    <property type="match status" value="2"/>
</dbReference>
<keyword evidence="4" id="KW-1185">Reference proteome</keyword>
<comment type="similarity">
    <text evidence="1">Belongs to the universal stress protein A family.</text>
</comment>
<dbReference type="PANTHER" id="PTHR46268:SF6">
    <property type="entry name" value="UNIVERSAL STRESS PROTEIN UP12"/>
    <property type="match status" value="1"/>
</dbReference>
<dbReference type="KEGG" id="mfk:E2N92_13180"/>
<evidence type="ECO:0000313" key="4">
    <source>
        <dbReference type="Proteomes" id="UP000826709"/>
    </source>
</evidence>
<sequence>MKRFAPDQTRGYLAGEAPTRYRGIMVSWLFDRVVFATDFSQNAEEAGAVVPLLPRLGRVTLLHVLGPGEEGRPWFAGQSLQSPEEAAERALSKCAEAYRRTGVKEVGYRIVRSGDGVVATAVLTAAREEEATAVVVGAQGYGLIGTLLLGSVSTRVLEEAGVHVVIARDGAERQRPGNTPVLCPVAFGRPSREAAALLPALGADEVVLLHVLTSGHSVEEEQAAEEELARLKSHQESCGIEVRTLLRTGRPSDEIVRTARDAGAGLIVIPRLGRTDYIRNIRIGSTALAVARKAPCSVLVLARPSDLHEEVRELAPEEFPLAEDIWTGYHGQTADPATDRIFGLFVEGTLATVARCRRHPDGLEVDGVFTPMEMRGRGYARKVTEALVGACGGEDLYMHSTLQLVEFYGDYGFVSIPESDLPSSIRARFSFAIGDLEGANVRPMMRPASDGLPE</sequence>
<organism evidence="3 4">
    <name type="scientific">Methanofollis formosanus</name>
    <dbReference type="NCBI Taxonomy" id="299308"/>
    <lineage>
        <taxon>Archaea</taxon>
        <taxon>Methanobacteriati</taxon>
        <taxon>Methanobacteriota</taxon>
        <taxon>Stenosarchaea group</taxon>
        <taxon>Methanomicrobia</taxon>
        <taxon>Methanomicrobiales</taxon>
        <taxon>Methanomicrobiaceae</taxon>
        <taxon>Methanofollis</taxon>
    </lineage>
</organism>
<dbReference type="GO" id="GO:0016747">
    <property type="term" value="F:acyltransferase activity, transferring groups other than amino-acyl groups"/>
    <property type="evidence" value="ECO:0007669"/>
    <property type="project" value="InterPro"/>
</dbReference>
<dbReference type="SUPFAM" id="SSF55729">
    <property type="entry name" value="Acyl-CoA N-acyltransferases (Nat)"/>
    <property type="match status" value="1"/>
</dbReference>